<evidence type="ECO:0000256" key="1">
    <source>
        <dbReference type="ARBA" id="ARBA00006734"/>
    </source>
</evidence>
<dbReference type="OrthoDB" id="5358702at2759"/>
<evidence type="ECO:0008006" key="7">
    <source>
        <dbReference type="Google" id="ProtNLM"/>
    </source>
</evidence>
<dbReference type="AlphaFoldDB" id="A0A6A6TS29"/>
<dbReference type="Pfam" id="PF01239">
    <property type="entry name" value="PPTA"/>
    <property type="match status" value="2"/>
</dbReference>
<protein>
    <recommendedName>
        <fullName evidence="7">Protein prenylyltransferase</fullName>
    </recommendedName>
</protein>
<proteinExistence type="inferred from homology"/>
<dbReference type="Proteomes" id="UP000799324">
    <property type="component" value="Unassembled WGS sequence"/>
</dbReference>
<keyword evidence="4" id="KW-0677">Repeat</keyword>
<comment type="similarity">
    <text evidence="1">Belongs to the protein prenyltransferase subunit alpha family.</text>
</comment>
<evidence type="ECO:0000256" key="3">
    <source>
        <dbReference type="ARBA" id="ARBA00022679"/>
    </source>
</evidence>
<dbReference type="EMBL" id="MU004290">
    <property type="protein sequence ID" value="KAF2662246.1"/>
    <property type="molecule type" value="Genomic_DNA"/>
</dbReference>
<sequence length="371" mass="43359">MAAVDEARKNLQYQAYEELNGFFSNCEDHVVEIAILPPAIEPPDGFLMRDGSNVGISKKILALAFVEARQRFFEGLKFGNDQSCFNSSRVILLFDPEHITAANYRKRKLLMVWKKESGRDDERSHEFERLEKRELVFLDTILTSPLHRQSKSPTLWHHRFWLINLSLPLVHMHTDMASYSRFLKAELEAVFKAGEHHPKNYYAWQYARRLIVRAEELIQDAPEYRKVYHEVRWSWTKDMTTWCRKHPSDISGWSFLLFLLSKVDNVSERTTIIREVMCYAINFELKNESLWVFIRTALASGILQEEQHTLLDLLRRHVKAISATMTEAARSESSPVVALRWIESSGYQELESSRDELWFSSTIPELQKTSG</sequence>
<accession>A0A6A6TS29</accession>
<keyword evidence="6" id="KW-1185">Reference proteome</keyword>
<dbReference type="Gene3D" id="1.25.40.120">
    <property type="entry name" value="Protein prenylyltransferase"/>
    <property type="match status" value="1"/>
</dbReference>
<dbReference type="SUPFAM" id="SSF48439">
    <property type="entry name" value="Protein prenylyltransferase"/>
    <property type="match status" value="1"/>
</dbReference>
<dbReference type="GO" id="GO:0005737">
    <property type="term" value="C:cytoplasm"/>
    <property type="evidence" value="ECO:0007669"/>
    <property type="project" value="TreeGrafter"/>
</dbReference>
<evidence type="ECO:0000256" key="4">
    <source>
        <dbReference type="ARBA" id="ARBA00022737"/>
    </source>
</evidence>
<name>A0A6A6TS29_9PLEO</name>
<keyword evidence="2" id="KW-0637">Prenyltransferase</keyword>
<reference evidence="5" key="1">
    <citation type="journal article" date="2020" name="Stud. Mycol.">
        <title>101 Dothideomycetes genomes: a test case for predicting lifestyles and emergence of pathogens.</title>
        <authorList>
            <person name="Haridas S."/>
            <person name="Albert R."/>
            <person name="Binder M."/>
            <person name="Bloem J."/>
            <person name="Labutti K."/>
            <person name="Salamov A."/>
            <person name="Andreopoulos B."/>
            <person name="Baker S."/>
            <person name="Barry K."/>
            <person name="Bills G."/>
            <person name="Bluhm B."/>
            <person name="Cannon C."/>
            <person name="Castanera R."/>
            <person name="Culley D."/>
            <person name="Daum C."/>
            <person name="Ezra D."/>
            <person name="Gonzalez J."/>
            <person name="Henrissat B."/>
            <person name="Kuo A."/>
            <person name="Liang C."/>
            <person name="Lipzen A."/>
            <person name="Lutzoni F."/>
            <person name="Magnuson J."/>
            <person name="Mondo S."/>
            <person name="Nolan M."/>
            <person name="Ohm R."/>
            <person name="Pangilinan J."/>
            <person name="Park H.-J."/>
            <person name="Ramirez L."/>
            <person name="Alfaro M."/>
            <person name="Sun H."/>
            <person name="Tritt A."/>
            <person name="Yoshinaga Y."/>
            <person name="Zwiers L.-H."/>
            <person name="Turgeon B."/>
            <person name="Goodwin S."/>
            <person name="Spatafora J."/>
            <person name="Crous P."/>
            <person name="Grigoriev I."/>
        </authorList>
    </citation>
    <scope>NUCLEOTIDE SEQUENCE</scope>
    <source>
        <strain evidence="5">CBS 122681</strain>
    </source>
</reference>
<dbReference type="PANTHER" id="PTHR11129">
    <property type="entry name" value="PROTEIN FARNESYLTRANSFERASE ALPHA SUBUNIT/RAB GERANYLGERANYL TRANSFERASE ALPHA SUBUNIT"/>
    <property type="match status" value="1"/>
</dbReference>
<organism evidence="5 6">
    <name type="scientific">Lophiostoma macrostomum CBS 122681</name>
    <dbReference type="NCBI Taxonomy" id="1314788"/>
    <lineage>
        <taxon>Eukaryota</taxon>
        <taxon>Fungi</taxon>
        <taxon>Dikarya</taxon>
        <taxon>Ascomycota</taxon>
        <taxon>Pezizomycotina</taxon>
        <taxon>Dothideomycetes</taxon>
        <taxon>Pleosporomycetidae</taxon>
        <taxon>Pleosporales</taxon>
        <taxon>Lophiostomataceae</taxon>
        <taxon>Lophiostoma</taxon>
    </lineage>
</organism>
<dbReference type="InterPro" id="IPR002088">
    <property type="entry name" value="Prenyl_trans_a"/>
</dbReference>
<evidence type="ECO:0000313" key="6">
    <source>
        <dbReference type="Proteomes" id="UP000799324"/>
    </source>
</evidence>
<keyword evidence="3" id="KW-0808">Transferase</keyword>
<dbReference type="PANTHER" id="PTHR11129:SF3">
    <property type="entry name" value="PROTEIN PRENYLTRANSFERASE ALPHA SUBUNIT REPEAT-CONTAINING PROTEIN 1"/>
    <property type="match status" value="1"/>
</dbReference>
<evidence type="ECO:0000256" key="2">
    <source>
        <dbReference type="ARBA" id="ARBA00022602"/>
    </source>
</evidence>
<gene>
    <name evidence="5" type="ORF">K491DRAFT_700524</name>
</gene>
<dbReference type="GO" id="GO:0008318">
    <property type="term" value="F:protein prenyltransferase activity"/>
    <property type="evidence" value="ECO:0007669"/>
    <property type="project" value="InterPro"/>
</dbReference>
<evidence type="ECO:0000313" key="5">
    <source>
        <dbReference type="EMBL" id="KAF2662246.1"/>
    </source>
</evidence>